<evidence type="ECO:0008006" key="3">
    <source>
        <dbReference type="Google" id="ProtNLM"/>
    </source>
</evidence>
<dbReference type="InterPro" id="IPR000831">
    <property type="entry name" value="Trp_repress"/>
</dbReference>
<dbReference type="InterPro" id="IPR013368">
    <property type="entry name" value="YecD_YerC"/>
</dbReference>
<sequence length="143" mass="16988">MVKVNPRKINNIDRMKYLDLLWTSVAAFKSRDEVKNFFKDLLSESESIMLSRRIMIAKCLLDGMTYEEIRSRMKAGHDNIAKVHNWLVRGFGGYEKAVREFNKALDRRGINKIPVAPYSFEWLRRKYPLHFLLFNLFLDKKSK</sequence>
<dbReference type="GO" id="GO:0003700">
    <property type="term" value="F:DNA-binding transcription factor activity"/>
    <property type="evidence" value="ECO:0007669"/>
    <property type="project" value="InterPro"/>
</dbReference>
<protein>
    <recommendedName>
        <fullName evidence="3">TrpR like protein, YerC/YecD</fullName>
    </recommendedName>
</protein>
<dbReference type="InterPro" id="IPR038116">
    <property type="entry name" value="TrpR-like_sf"/>
</dbReference>
<evidence type="ECO:0000313" key="1">
    <source>
        <dbReference type="EMBL" id="KKS45999.1"/>
    </source>
</evidence>
<dbReference type="PANTHER" id="PTHR40080">
    <property type="entry name" value="LMO1763 PROTEIN"/>
    <property type="match status" value="1"/>
</dbReference>
<proteinExistence type="predicted"/>
<dbReference type="InterPro" id="IPR010921">
    <property type="entry name" value="Trp_repressor/repl_initiator"/>
</dbReference>
<dbReference type="Gene3D" id="1.10.1270.10">
    <property type="entry name" value="TrpR-like"/>
    <property type="match status" value="1"/>
</dbReference>
<dbReference type="Pfam" id="PF01371">
    <property type="entry name" value="Trp_repressor"/>
    <property type="match status" value="1"/>
</dbReference>
<dbReference type="EMBL" id="LCDE01000009">
    <property type="protein sequence ID" value="KKS45999.1"/>
    <property type="molecule type" value="Genomic_DNA"/>
</dbReference>
<accession>A0A0G0ZBG4</accession>
<dbReference type="PANTHER" id="PTHR40080:SF1">
    <property type="entry name" value="TRPR-LIKE PROTEIN YERC_YECD"/>
    <property type="match status" value="1"/>
</dbReference>
<dbReference type="GO" id="GO:0043565">
    <property type="term" value="F:sequence-specific DNA binding"/>
    <property type="evidence" value="ECO:0007669"/>
    <property type="project" value="InterPro"/>
</dbReference>
<dbReference type="Proteomes" id="UP000034951">
    <property type="component" value="Unassembled WGS sequence"/>
</dbReference>
<reference evidence="1 2" key="1">
    <citation type="journal article" date="2015" name="Nature">
        <title>rRNA introns, odd ribosomes, and small enigmatic genomes across a large radiation of phyla.</title>
        <authorList>
            <person name="Brown C.T."/>
            <person name="Hug L.A."/>
            <person name="Thomas B.C."/>
            <person name="Sharon I."/>
            <person name="Castelle C.J."/>
            <person name="Singh A."/>
            <person name="Wilkins M.J."/>
            <person name="Williams K.H."/>
            <person name="Banfield J.F."/>
        </authorList>
    </citation>
    <scope>NUCLEOTIDE SEQUENCE [LARGE SCALE GENOMIC DNA]</scope>
</reference>
<comment type="caution">
    <text evidence="1">The sequence shown here is derived from an EMBL/GenBank/DDBJ whole genome shotgun (WGS) entry which is preliminary data.</text>
</comment>
<dbReference type="AlphaFoldDB" id="A0A0G0ZBG4"/>
<gene>
    <name evidence="1" type="ORF">UV10_C0009G0002</name>
</gene>
<dbReference type="NCBIfam" id="TIGR02531">
    <property type="entry name" value="yecD_yerC"/>
    <property type="match status" value="1"/>
</dbReference>
<organism evidence="1 2">
    <name type="scientific">Candidatus Azambacteria bacterium GW2011_GWA1_42_19</name>
    <dbReference type="NCBI Taxonomy" id="1618609"/>
    <lineage>
        <taxon>Bacteria</taxon>
        <taxon>Candidatus Azamiibacteriota</taxon>
    </lineage>
</organism>
<name>A0A0G0ZBG4_9BACT</name>
<evidence type="ECO:0000313" key="2">
    <source>
        <dbReference type="Proteomes" id="UP000034951"/>
    </source>
</evidence>
<dbReference type="SUPFAM" id="SSF48295">
    <property type="entry name" value="TrpR-like"/>
    <property type="match status" value="1"/>
</dbReference>